<dbReference type="InterPro" id="IPR045357">
    <property type="entry name" value="Aminopeptidase_N-like_N"/>
</dbReference>
<dbReference type="GO" id="GO:0005615">
    <property type="term" value="C:extracellular space"/>
    <property type="evidence" value="ECO:0007669"/>
    <property type="project" value="TreeGrafter"/>
</dbReference>
<keyword evidence="3" id="KW-1185">Reference proteome</keyword>
<dbReference type="OrthoDB" id="510539at2759"/>
<evidence type="ECO:0000259" key="1">
    <source>
        <dbReference type="Pfam" id="PF17900"/>
    </source>
</evidence>
<dbReference type="PANTHER" id="PTHR11533:SF294">
    <property type="entry name" value="THYROTROPIN-RELEASING HORMONE-DEGRADING ECTOENZYME"/>
    <property type="match status" value="1"/>
</dbReference>
<dbReference type="AlphaFoldDB" id="A0A7R8XIN7"/>
<evidence type="ECO:0000313" key="2">
    <source>
        <dbReference type="EMBL" id="CAD7248374.1"/>
    </source>
</evidence>
<dbReference type="InterPro" id="IPR042097">
    <property type="entry name" value="Aminopeptidase_N-like_N_sf"/>
</dbReference>
<dbReference type="GO" id="GO:0006508">
    <property type="term" value="P:proteolysis"/>
    <property type="evidence" value="ECO:0007669"/>
    <property type="project" value="TreeGrafter"/>
</dbReference>
<name>A0A7R8XIN7_9CRUS</name>
<dbReference type="Gene3D" id="2.60.40.1730">
    <property type="entry name" value="tricorn interacting facor f3 domain"/>
    <property type="match status" value="1"/>
</dbReference>
<dbReference type="EMBL" id="LR901337">
    <property type="protein sequence ID" value="CAD7248374.1"/>
    <property type="molecule type" value="Genomic_DNA"/>
</dbReference>
<organism evidence="2">
    <name type="scientific">Darwinula stevensoni</name>
    <dbReference type="NCBI Taxonomy" id="69355"/>
    <lineage>
        <taxon>Eukaryota</taxon>
        <taxon>Metazoa</taxon>
        <taxon>Ecdysozoa</taxon>
        <taxon>Arthropoda</taxon>
        <taxon>Crustacea</taxon>
        <taxon>Oligostraca</taxon>
        <taxon>Ostracoda</taxon>
        <taxon>Podocopa</taxon>
        <taxon>Podocopida</taxon>
        <taxon>Darwinulocopina</taxon>
        <taxon>Darwinuloidea</taxon>
        <taxon>Darwinulidae</taxon>
        <taxon>Darwinula</taxon>
    </lineage>
</organism>
<dbReference type="GO" id="GO:0070006">
    <property type="term" value="F:metalloaminopeptidase activity"/>
    <property type="evidence" value="ECO:0007669"/>
    <property type="project" value="TreeGrafter"/>
</dbReference>
<dbReference type="SUPFAM" id="SSF63737">
    <property type="entry name" value="Leukotriene A4 hydrolase N-terminal domain"/>
    <property type="match status" value="1"/>
</dbReference>
<dbReference type="PANTHER" id="PTHR11533">
    <property type="entry name" value="PROTEASE M1 ZINC METALLOPROTEASE"/>
    <property type="match status" value="1"/>
</dbReference>
<dbReference type="InterPro" id="IPR050344">
    <property type="entry name" value="Peptidase_M1_aminopeptidases"/>
</dbReference>
<dbReference type="GO" id="GO:0005737">
    <property type="term" value="C:cytoplasm"/>
    <property type="evidence" value="ECO:0007669"/>
    <property type="project" value="TreeGrafter"/>
</dbReference>
<dbReference type="GO" id="GO:0042277">
    <property type="term" value="F:peptide binding"/>
    <property type="evidence" value="ECO:0007669"/>
    <property type="project" value="TreeGrafter"/>
</dbReference>
<dbReference type="EMBL" id="CAJPEV010001820">
    <property type="protein sequence ID" value="CAG0894458.1"/>
    <property type="molecule type" value="Genomic_DNA"/>
</dbReference>
<dbReference type="GO" id="GO:0008270">
    <property type="term" value="F:zinc ion binding"/>
    <property type="evidence" value="ECO:0007669"/>
    <property type="project" value="TreeGrafter"/>
</dbReference>
<gene>
    <name evidence="2" type="ORF">DSTB1V02_LOCUS8190</name>
</gene>
<proteinExistence type="predicted"/>
<dbReference type="Proteomes" id="UP000677054">
    <property type="component" value="Unassembled WGS sequence"/>
</dbReference>
<sequence length="196" mass="22597">MEWKAVRYGAVGAAVLGLAAVTLATLLTYHFAPCPGMTPKEGREGRGLFREDFPIFAPPDPPKDLRLPRHLFPLEYHLRLMPKFDPVNGFPIDGRVEILVECRENGRNVTLHARNMTFYEVRVLGSDREFDVLDVEYDNERSFVILHLDQDLVANESYAVLIEFRAELTTDLAGLYRSTYREQNFTRYDNGTFLYF</sequence>
<feature type="domain" description="Aminopeptidase N-like N-terminal" evidence="1">
    <location>
        <begin position="73"/>
        <end position="186"/>
    </location>
</feature>
<reference evidence="2" key="1">
    <citation type="submission" date="2020-11" db="EMBL/GenBank/DDBJ databases">
        <authorList>
            <person name="Tran Van P."/>
        </authorList>
    </citation>
    <scope>NUCLEOTIDE SEQUENCE</scope>
</reference>
<dbReference type="GO" id="GO:0043171">
    <property type="term" value="P:peptide catabolic process"/>
    <property type="evidence" value="ECO:0007669"/>
    <property type="project" value="TreeGrafter"/>
</dbReference>
<dbReference type="Pfam" id="PF17900">
    <property type="entry name" value="Peptidase_M1_N"/>
    <property type="match status" value="1"/>
</dbReference>
<evidence type="ECO:0000313" key="3">
    <source>
        <dbReference type="Proteomes" id="UP000677054"/>
    </source>
</evidence>
<protein>
    <recommendedName>
        <fullName evidence="1">Aminopeptidase N-like N-terminal domain-containing protein</fullName>
    </recommendedName>
</protein>
<dbReference type="GO" id="GO:0016020">
    <property type="term" value="C:membrane"/>
    <property type="evidence" value="ECO:0007669"/>
    <property type="project" value="TreeGrafter"/>
</dbReference>
<accession>A0A7R8XIN7</accession>